<keyword evidence="3" id="KW-1185">Reference proteome</keyword>
<accession>A0A1H9EXU1</accession>
<protein>
    <submittedName>
        <fullName evidence="2">Uncharacterized protein</fullName>
    </submittedName>
</protein>
<sequence>MVQKTNVIKKNDYEKYEILIPFPSLSGKRRNQFLCSELEKRHPCFSDEYAFDKVLKRIGRKGVYSDVLVINKQKLAEYERKRSLSGTGFFIDEKQNGNKLKARHRYFLSSKWKITQWSFIAFIIIVLTGILCGKLAGNSLSVSTNTFDSEVTNINSAGSENKLESIQDTSIDIKSLFEVVGAGDGKISRFEWKSDGYTQRLKANISGIFPEQFSDFSNYIEDSIIYEKGIPQFTISWSKRILQNNNNTNSVKAVLSNSDFNKEIRNTILKNGAVLKEEKAPPYHIEFILTEGMSSELLFKELSKIIQDDNRSVTEISLIQTGSQQMRAGISITEFSFSGTTFDLENIADNLKLFYRGKEKQITGNYVAAEPKEKNLFRNNTILGEIKRPDNSSIIFYKDKDGKVKKLIQTKELEK</sequence>
<dbReference type="Proteomes" id="UP000182360">
    <property type="component" value="Unassembled WGS sequence"/>
</dbReference>
<reference evidence="2 3" key="1">
    <citation type="submission" date="2016-10" db="EMBL/GenBank/DDBJ databases">
        <authorList>
            <person name="de Groot N.N."/>
        </authorList>
    </citation>
    <scope>NUCLEOTIDE SEQUENCE [LARGE SCALE GENOMIC DNA]</scope>
    <source>
        <strain evidence="2 3">B25</strain>
    </source>
</reference>
<evidence type="ECO:0000313" key="3">
    <source>
        <dbReference type="Proteomes" id="UP000182360"/>
    </source>
</evidence>
<evidence type="ECO:0000313" key="2">
    <source>
        <dbReference type="EMBL" id="SEQ29798.1"/>
    </source>
</evidence>
<organism evidence="2 3">
    <name type="scientific">Treponema bryantii</name>
    <dbReference type="NCBI Taxonomy" id="163"/>
    <lineage>
        <taxon>Bacteria</taxon>
        <taxon>Pseudomonadati</taxon>
        <taxon>Spirochaetota</taxon>
        <taxon>Spirochaetia</taxon>
        <taxon>Spirochaetales</taxon>
        <taxon>Treponemataceae</taxon>
        <taxon>Treponema</taxon>
    </lineage>
</organism>
<gene>
    <name evidence="2" type="ORF">SAMN04487977_103299</name>
</gene>
<proteinExistence type="predicted"/>
<keyword evidence="1" id="KW-0472">Membrane</keyword>
<feature type="transmembrane region" description="Helical" evidence="1">
    <location>
        <begin position="114"/>
        <end position="136"/>
    </location>
</feature>
<dbReference type="RefSeq" id="WP_074642576.1">
    <property type="nucleotide sequence ID" value="NZ_FOFU01000003.1"/>
</dbReference>
<keyword evidence="1" id="KW-1133">Transmembrane helix</keyword>
<evidence type="ECO:0000256" key="1">
    <source>
        <dbReference type="SAM" id="Phobius"/>
    </source>
</evidence>
<dbReference type="AlphaFoldDB" id="A0A1H9EXU1"/>
<dbReference type="EMBL" id="FOFU01000003">
    <property type="protein sequence ID" value="SEQ29798.1"/>
    <property type="molecule type" value="Genomic_DNA"/>
</dbReference>
<name>A0A1H9EXU1_9SPIR</name>
<dbReference type="OrthoDB" id="359960at2"/>
<keyword evidence="1" id="KW-0812">Transmembrane</keyword>